<dbReference type="EMBL" id="NFIE01000017">
    <property type="protein sequence ID" value="OUN87229.1"/>
    <property type="molecule type" value="Genomic_DNA"/>
</dbReference>
<dbReference type="PANTHER" id="PTHR30363:SF44">
    <property type="entry name" value="AGA OPERON TRANSCRIPTIONAL REPRESSOR-RELATED"/>
    <property type="match status" value="1"/>
</dbReference>
<keyword evidence="2" id="KW-0804">Transcription</keyword>
<accession>A0A1Y3XVU0</accession>
<evidence type="ECO:0000313" key="4">
    <source>
        <dbReference type="EMBL" id="OUN87229.1"/>
    </source>
</evidence>
<organism evidence="4 5">
    <name type="scientific">[Collinsella] massiliensis</name>
    <dbReference type="NCBI Taxonomy" id="1232426"/>
    <lineage>
        <taxon>Bacteria</taxon>
        <taxon>Bacillati</taxon>
        <taxon>Actinomycetota</taxon>
        <taxon>Coriobacteriia</taxon>
        <taxon>Coriobacteriales</taxon>
        <taxon>Coriobacteriaceae</taxon>
        <taxon>Enorma</taxon>
    </lineage>
</organism>
<dbReference type="AlphaFoldDB" id="A0A1Y3XVU0"/>
<dbReference type="RefSeq" id="WP_094335816.1">
    <property type="nucleotide sequence ID" value="NZ_NFIE01000017.1"/>
</dbReference>
<evidence type="ECO:0000259" key="3">
    <source>
        <dbReference type="PROSITE" id="PS51000"/>
    </source>
</evidence>
<dbReference type="InterPro" id="IPR014036">
    <property type="entry name" value="DeoR-like_C"/>
</dbReference>
<sequence length="247" mass="27253">MIPYERQQLVLQHLSESDLLKIEDLQELLPDTSVSTLRRDLKELEKQGRVEMLAGGAVRLNAVSHELGVMVTGALHAAEKERMAQRALEEVSDGDTVYLDSGTSCTALLRHLIDRDVTIYTANGSACYITGDMRAQVIIIGGAYNPRTLSMTGPITEGILKDLYFDEAFLGVNAVSIDRGVTNPSHDEAIKKQLVKENSNRTYILCDSSKFHRVSNVRVFGLDGLSIISETGDDQLGRYVEILTPDN</sequence>
<dbReference type="SMART" id="SM01134">
    <property type="entry name" value="DeoRC"/>
    <property type="match status" value="1"/>
</dbReference>
<dbReference type="OrthoDB" id="7688673at2"/>
<dbReference type="SUPFAM" id="SSF46785">
    <property type="entry name" value="Winged helix' DNA-binding domain"/>
    <property type="match status" value="1"/>
</dbReference>
<dbReference type="Proteomes" id="UP000195781">
    <property type="component" value="Unassembled WGS sequence"/>
</dbReference>
<comment type="caution">
    <text evidence="4">The sequence shown here is derived from an EMBL/GenBank/DDBJ whole genome shotgun (WGS) entry which is preliminary data.</text>
</comment>
<keyword evidence="5" id="KW-1185">Reference proteome</keyword>
<dbReference type="SMART" id="SM00420">
    <property type="entry name" value="HTH_DEOR"/>
    <property type="match status" value="1"/>
</dbReference>
<dbReference type="InterPro" id="IPR050313">
    <property type="entry name" value="Carb_Metab_HTH_regulators"/>
</dbReference>
<dbReference type="Gene3D" id="3.40.50.1360">
    <property type="match status" value="1"/>
</dbReference>
<evidence type="ECO:0000256" key="2">
    <source>
        <dbReference type="ARBA" id="ARBA00023163"/>
    </source>
</evidence>
<dbReference type="Pfam" id="PF00455">
    <property type="entry name" value="DeoRC"/>
    <property type="match status" value="1"/>
</dbReference>
<dbReference type="SUPFAM" id="SSF100950">
    <property type="entry name" value="NagB/RpiA/CoA transferase-like"/>
    <property type="match status" value="1"/>
</dbReference>
<dbReference type="GO" id="GO:0003700">
    <property type="term" value="F:DNA-binding transcription factor activity"/>
    <property type="evidence" value="ECO:0007669"/>
    <property type="project" value="InterPro"/>
</dbReference>
<protein>
    <submittedName>
        <fullName evidence="4">Transcriptional regulator</fullName>
    </submittedName>
</protein>
<evidence type="ECO:0000256" key="1">
    <source>
        <dbReference type="ARBA" id="ARBA00023015"/>
    </source>
</evidence>
<evidence type="ECO:0000313" key="5">
    <source>
        <dbReference type="Proteomes" id="UP000195781"/>
    </source>
</evidence>
<reference evidence="5" key="1">
    <citation type="submission" date="2017-04" db="EMBL/GenBank/DDBJ databases">
        <title>Function of individual gut microbiota members based on whole genome sequencing of pure cultures obtained from chicken caecum.</title>
        <authorList>
            <person name="Medvecky M."/>
            <person name="Cejkova D."/>
            <person name="Polansky O."/>
            <person name="Karasova D."/>
            <person name="Kubasova T."/>
            <person name="Cizek A."/>
            <person name="Rychlik I."/>
        </authorList>
    </citation>
    <scope>NUCLEOTIDE SEQUENCE [LARGE SCALE GENOMIC DNA]</scope>
    <source>
        <strain evidence="5">An5</strain>
    </source>
</reference>
<dbReference type="Pfam" id="PF08220">
    <property type="entry name" value="HTH_DeoR"/>
    <property type="match status" value="1"/>
</dbReference>
<dbReference type="InterPro" id="IPR037171">
    <property type="entry name" value="NagB/RpiA_transferase-like"/>
</dbReference>
<keyword evidence="1" id="KW-0805">Transcription regulation</keyword>
<dbReference type="PANTHER" id="PTHR30363">
    <property type="entry name" value="HTH-TYPE TRANSCRIPTIONAL REGULATOR SRLR-RELATED"/>
    <property type="match status" value="1"/>
</dbReference>
<proteinExistence type="predicted"/>
<gene>
    <name evidence="4" type="ORF">B5G02_07740</name>
</gene>
<name>A0A1Y3XVU0_9ACTN</name>
<dbReference type="InterPro" id="IPR001034">
    <property type="entry name" value="DeoR_HTH"/>
</dbReference>
<dbReference type="PROSITE" id="PS51000">
    <property type="entry name" value="HTH_DEOR_2"/>
    <property type="match status" value="1"/>
</dbReference>
<dbReference type="InterPro" id="IPR036390">
    <property type="entry name" value="WH_DNA-bd_sf"/>
</dbReference>
<feature type="domain" description="HTH deoR-type" evidence="3">
    <location>
        <begin position="3"/>
        <end position="59"/>
    </location>
</feature>